<organism evidence="2 3">
    <name type="scientific">Psychrobacter aestuarii</name>
    <dbReference type="NCBI Taxonomy" id="556327"/>
    <lineage>
        <taxon>Bacteria</taxon>
        <taxon>Pseudomonadati</taxon>
        <taxon>Pseudomonadota</taxon>
        <taxon>Gammaproteobacteria</taxon>
        <taxon>Moraxellales</taxon>
        <taxon>Moraxellaceae</taxon>
        <taxon>Psychrobacter</taxon>
    </lineage>
</organism>
<keyword evidence="1" id="KW-0472">Membrane</keyword>
<evidence type="ECO:0008006" key="4">
    <source>
        <dbReference type="Google" id="ProtNLM"/>
    </source>
</evidence>
<gene>
    <name evidence="2" type="ORF">GCM10009129_11380</name>
</gene>
<dbReference type="Proteomes" id="UP001501787">
    <property type="component" value="Unassembled WGS sequence"/>
</dbReference>
<keyword evidence="3" id="KW-1185">Reference proteome</keyword>
<evidence type="ECO:0000313" key="2">
    <source>
        <dbReference type="EMBL" id="GAA0315796.1"/>
    </source>
</evidence>
<accession>A0ABP3FE04</accession>
<feature type="transmembrane region" description="Helical" evidence="1">
    <location>
        <begin position="41"/>
        <end position="62"/>
    </location>
</feature>
<reference evidence="3" key="1">
    <citation type="journal article" date="2019" name="Int. J. Syst. Evol. Microbiol.">
        <title>The Global Catalogue of Microorganisms (GCM) 10K type strain sequencing project: providing services to taxonomists for standard genome sequencing and annotation.</title>
        <authorList>
            <consortium name="The Broad Institute Genomics Platform"/>
            <consortium name="The Broad Institute Genome Sequencing Center for Infectious Disease"/>
            <person name="Wu L."/>
            <person name="Ma J."/>
        </authorList>
    </citation>
    <scope>NUCLEOTIDE SEQUENCE [LARGE SCALE GENOMIC DNA]</scope>
    <source>
        <strain evidence="3">JCM 16343</strain>
    </source>
</reference>
<protein>
    <recommendedName>
        <fullName evidence="4">Endonuclease/exonuclease/phosphatase domain-containing protein</fullName>
    </recommendedName>
</protein>
<sequence>MLLKKTLTYVRYSLIAVLVLYFAVAWMYFKDNASELTLAGIVIWFMLFPLLILISVGLTHWYQNKPAPNNDMTSDAPAKAPLPQQKAQPNRHLLMSSQVLLPEGNHWSEIIDNTDDVTQLNRSITDTFGLPLLTKPITEIEEALPLQTVDGVVPSDTLTERLWALIYTQLSQHDEALQVIGEHLLIQTEQHIDTQTTTSIHPEWQQTDSLHMQQESSAEATEPAIAILELYLCLPADSDKEFLRTTIQSLMTEYGIHAEALKLQLLSAEPVDNTPLAFISDVLCSVADSNQPRVGMLLIADTQIDQDWLDNESDRILSEGMIPTEAASTLMFCNPSAAQLLAFDAFVPIHFTATTALPMQVNTADDQRLRYKQLLPKAKQTLLQQNMLPQTTADVEHHERDDTEQPLVLISDLNVVQQAGDMDAFFKFTDDLAQQSFTVNAHHLGHHMPTNPWLTCFMPICLLTQYANDFANTEETLLAVIRHPTCCSLWQANAH</sequence>
<evidence type="ECO:0000313" key="3">
    <source>
        <dbReference type="Proteomes" id="UP001501787"/>
    </source>
</evidence>
<dbReference type="EMBL" id="BAAAFR010000001">
    <property type="protein sequence ID" value="GAA0315796.1"/>
    <property type="molecule type" value="Genomic_DNA"/>
</dbReference>
<keyword evidence="1" id="KW-0812">Transmembrane</keyword>
<feature type="transmembrane region" description="Helical" evidence="1">
    <location>
        <begin position="12"/>
        <end position="29"/>
    </location>
</feature>
<name>A0ABP3FE04_9GAMM</name>
<proteinExistence type="predicted"/>
<comment type="caution">
    <text evidence="2">The sequence shown here is derived from an EMBL/GenBank/DDBJ whole genome shotgun (WGS) entry which is preliminary data.</text>
</comment>
<evidence type="ECO:0000256" key="1">
    <source>
        <dbReference type="SAM" id="Phobius"/>
    </source>
</evidence>
<keyword evidence="1" id="KW-1133">Transmembrane helix</keyword>